<name>A0A085M9E2_9BILA</name>
<proteinExistence type="inferred from homology"/>
<accession>A0A085M9E2</accession>
<dbReference type="Pfam" id="PF15043">
    <property type="entry name" value="CNRIP1"/>
    <property type="match status" value="1"/>
</dbReference>
<evidence type="ECO:0000313" key="6">
    <source>
        <dbReference type="Proteomes" id="UP000030764"/>
    </source>
</evidence>
<keyword evidence="6" id="KW-1185">Reference proteome</keyword>
<sequence length="155" mass="17483">MQAPTKFEIALRFRCLKPAIETVTFKVDGGRFPTSSRTMKLYRDTCYDISITSTPGFRIEDFEVNGESMICEPNPDGSLLIRWSTAGFGKTKSRKRNAIRLTFRGAFGELNHNLQCKFYDSTDSHALWGDKFVSMKLECSTGEAGFASVVQEELK</sequence>
<dbReference type="Proteomes" id="UP000030764">
    <property type="component" value="Unassembled WGS sequence"/>
</dbReference>
<dbReference type="AlphaFoldDB" id="A0A085M9E2"/>
<organism evidence="5 6">
    <name type="scientific">Trichuris suis</name>
    <name type="common">pig whipworm</name>
    <dbReference type="NCBI Taxonomy" id="68888"/>
    <lineage>
        <taxon>Eukaryota</taxon>
        <taxon>Metazoa</taxon>
        <taxon>Ecdysozoa</taxon>
        <taxon>Nematoda</taxon>
        <taxon>Enoplea</taxon>
        <taxon>Dorylaimia</taxon>
        <taxon>Trichinellida</taxon>
        <taxon>Trichuridae</taxon>
        <taxon>Trichuris</taxon>
    </lineage>
</organism>
<comment type="function">
    <text evidence="1">Suppresses cannabinoid receptor CNR1-mediated tonic inhibition of voltage-gated calcium channels.</text>
</comment>
<comment type="subunit">
    <text evidence="4">Interacts with the cannabinoid receptor CNR1 (via C-terminus). Does not interact with cannabinoid receptor CNR2.</text>
</comment>
<evidence type="ECO:0000313" key="5">
    <source>
        <dbReference type="EMBL" id="KFD53838.1"/>
    </source>
</evidence>
<feature type="non-terminal residue" evidence="5">
    <location>
        <position position="155"/>
    </location>
</feature>
<dbReference type="InterPro" id="IPR029204">
    <property type="entry name" value="CNRIP1"/>
</dbReference>
<gene>
    <name evidence="5" type="ORF">M513_05344</name>
</gene>
<dbReference type="PANTHER" id="PTHR31952:SF1">
    <property type="entry name" value="CB1 CANNABINOID RECEPTOR-INTERACTING PROTEIN 1"/>
    <property type="match status" value="1"/>
</dbReference>
<evidence type="ECO:0000256" key="2">
    <source>
        <dbReference type="ARBA" id="ARBA00007288"/>
    </source>
</evidence>
<dbReference type="EMBL" id="KL363213">
    <property type="protein sequence ID" value="KFD53838.1"/>
    <property type="molecule type" value="Genomic_DNA"/>
</dbReference>
<dbReference type="OrthoDB" id="5920443at2759"/>
<protein>
    <recommendedName>
        <fullName evidence="3">CB1 cannabinoid receptor-interacting protein 1</fullName>
    </recommendedName>
</protein>
<dbReference type="GO" id="GO:0005886">
    <property type="term" value="C:plasma membrane"/>
    <property type="evidence" value="ECO:0007669"/>
    <property type="project" value="TreeGrafter"/>
</dbReference>
<comment type="similarity">
    <text evidence="2">Belongs to the CNRIP family.</text>
</comment>
<dbReference type="GO" id="GO:0031718">
    <property type="term" value="F:type 1 cannabinoid receptor binding"/>
    <property type="evidence" value="ECO:0007669"/>
    <property type="project" value="TreeGrafter"/>
</dbReference>
<reference evidence="5 6" key="1">
    <citation type="journal article" date="2014" name="Nat. Genet.">
        <title>Genome and transcriptome of the porcine whipworm Trichuris suis.</title>
        <authorList>
            <person name="Jex A.R."/>
            <person name="Nejsum P."/>
            <person name="Schwarz E.M."/>
            <person name="Hu L."/>
            <person name="Young N.D."/>
            <person name="Hall R.S."/>
            <person name="Korhonen P.K."/>
            <person name="Liao S."/>
            <person name="Thamsborg S."/>
            <person name="Xia J."/>
            <person name="Xu P."/>
            <person name="Wang S."/>
            <person name="Scheerlinck J.P."/>
            <person name="Hofmann A."/>
            <person name="Sternberg P.W."/>
            <person name="Wang J."/>
            <person name="Gasser R.B."/>
        </authorList>
    </citation>
    <scope>NUCLEOTIDE SEQUENCE [LARGE SCALE GENOMIC DNA]</scope>
    <source>
        <strain evidence="5">DCEP-RM93M</strain>
    </source>
</reference>
<evidence type="ECO:0000256" key="4">
    <source>
        <dbReference type="ARBA" id="ARBA00026030"/>
    </source>
</evidence>
<evidence type="ECO:0000256" key="1">
    <source>
        <dbReference type="ARBA" id="ARBA00003884"/>
    </source>
</evidence>
<dbReference type="PANTHER" id="PTHR31952">
    <property type="entry name" value="CB1 CANNABINOID RECEPTOR-INTERACTING PROTEIN 1"/>
    <property type="match status" value="1"/>
</dbReference>
<evidence type="ECO:0000256" key="3">
    <source>
        <dbReference type="ARBA" id="ARBA00015651"/>
    </source>
</evidence>